<dbReference type="InterPro" id="IPR051081">
    <property type="entry name" value="HTH_MetalResp_TranReg"/>
</dbReference>
<dbReference type="InterPro" id="IPR036390">
    <property type="entry name" value="WH_DNA-bd_sf"/>
</dbReference>
<dbReference type="GO" id="GO:0046685">
    <property type="term" value="P:response to arsenic-containing substance"/>
    <property type="evidence" value="ECO:0007669"/>
    <property type="project" value="UniProtKB-KW"/>
</dbReference>
<dbReference type="NCBIfam" id="NF007528">
    <property type="entry name" value="PRK10141.1"/>
    <property type="match status" value="1"/>
</dbReference>
<comment type="caution">
    <text evidence="7">The sequence shown here is derived from an EMBL/GenBank/DDBJ whole genome shotgun (WGS) entry which is preliminary data.</text>
</comment>
<evidence type="ECO:0000256" key="5">
    <source>
        <dbReference type="SAM" id="Phobius"/>
    </source>
</evidence>
<evidence type="ECO:0000256" key="3">
    <source>
        <dbReference type="ARBA" id="ARBA00023125"/>
    </source>
</evidence>
<dbReference type="PANTHER" id="PTHR33154:SF18">
    <property type="entry name" value="ARSENICAL RESISTANCE OPERON REPRESSOR"/>
    <property type="match status" value="1"/>
</dbReference>
<evidence type="ECO:0000313" key="8">
    <source>
        <dbReference type="Proteomes" id="UP000017800"/>
    </source>
</evidence>
<dbReference type="FunFam" id="1.10.10.10:FF:000279">
    <property type="entry name" value="Transcriptional regulator, ArsR family"/>
    <property type="match status" value="1"/>
</dbReference>
<dbReference type="Gene3D" id="1.10.10.10">
    <property type="entry name" value="Winged helix-like DNA-binding domain superfamily/Winged helix DNA-binding domain"/>
    <property type="match status" value="1"/>
</dbReference>
<keyword evidence="5" id="KW-0812">Transmembrane</keyword>
<accession>V5F5C2</accession>
<sequence>MLVSFFWLVYMDIRIWLLVVIMLPHQFFKLLADETRLRCLLLIAREGGLCVCELTHALQESQPKVSRHLAQMRQSGVLVDERRGQWVYYHIATDIPGWARKVIDGLRDSNCLKEQYQEDTQRLVHIDDKSCV</sequence>
<dbReference type="CDD" id="cd00090">
    <property type="entry name" value="HTH_ARSR"/>
    <property type="match status" value="1"/>
</dbReference>
<dbReference type="GO" id="GO:0003677">
    <property type="term" value="F:DNA binding"/>
    <property type="evidence" value="ECO:0007669"/>
    <property type="project" value="UniProtKB-KW"/>
</dbReference>
<keyword evidence="2" id="KW-0805">Transcription regulation</keyword>
<protein>
    <submittedName>
        <fullName evidence="7">Putative ArsR family transcriptional regulator</fullName>
    </submittedName>
</protein>
<dbReference type="PANTHER" id="PTHR33154">
    <property type="entry name" value="TRANSCRIPTIONAL REGULATOR, ARSR FAMILY"/>
    <property type="match status" value="1"/>
</dbReference>
<evidence type="ECO:0000256" key="4">
    <source>
        <dbReference type="ARBA" id="ARBA00023163"/>
    </source>
</evidence>
<keyword evidence="8" id="KW-1185">Reference proteome</keyword>
<dbReference type="PROSITE" id="PS50987">
    <property type="entry name" value="HTH_ARSR_2"/>
    <property type="match status" value="1"/>
</dbReference>
<feature type="transmembrane region" description="Helical" evidence="5">
    <location>
        <begin position="6"/>
        <end position="28"/>
    </location>
</feature>
<keyword evidence="3" id="KW-0238">DNA-binding</keyword>
<dbReference type="PRINTS" id="PR00778">
    <property type="entry name" value="HTHARSR"/>
</dbReference>
<evidence type="ECO:0000256" key="2">
    <source>
        <dbReference type="ARBA" id="ARBA00023015"/>
    </source>
</evidence>
<dbReference type="InterPro" id="IPR001845">
    <property type="entry name" value="HTH_ArsR_DNA-bd_dom"/>
</dbReference>
<feature type="domain" description="HTH arsR-type" evidence="6">
    <location>
        <begin position="18"/>
        <end position="110"/>
    </location>
</feature>
<evidence type="ECO:0000313" key="7">
    <source>
        <dbReference type="EMBL" id="GAD90739.1"/>
    </source>
</evidence>
<dbReference type="eggNOG" id="COG0640">
    <property type="taxonomic scope" value="Bacteria"/>
</dbReference>
<dbReference type="AlphaFoldDB" id="V5F5C2"/>
<keyword evidence="4" id="KW-0804">Transcription</keyword>
<keyword evidence="5" id="KW-0472">Membrane</keyword>
<dbReference type="InterPro" id="IPR011991">
    <property type="entry name" value="ArsR-like_HTH"/>
</dbReference>
<organism evidence="7 8">
    <name type="scientific">Vibrio halioticoli NBRC 102217</name>
    <dbReference type="NCBI Taxonomy" id="1219072"/>
    <lineage>
        <taxon>Bacteria</taxon>
        <taxon>Pseudomonadati</taxon>
        <taxon>Pseudomonadota</taxon>
        <taxon>Gammaproteobacteria</taxon>
        <taxon>Vibrionales</taxon>
        <taxon>Vibrionaceae</taxon>
        <taxon>Vibrio</taxon>
    </lineage>
</organism>
<dbReference type="Pfam" id="PF01022">
    <property type="entry name" value="HTH_5"/>
    <property type="match status" value="1"/>
</dbReference>
<dbReference type="NCBIfam" id="NF033788">
    <property type="entry name" value="HTH_metalloreg"/>
    <property type="match status" value="1"/>
</dbReference>
<gene>
    <name evidence="7" type="ORF">VHA01S_054_00330</name>
</gene>
<dbReference type="GO" id="GO:0003700">
    <property type="term" value="F:DNA-binding transcription factor activity"/>
    <property type="evidence" value="ECO:0007669"/>
    <property type="project" value="InterPro"/>
</dbReference>
<dbReference type="SUPFAM" id="SSF46785">
    <property type="entry name" value="Winged helix' DNA-binding domain"/>
    <property type="match status" value="1"/>
</dbReference>
<dbReference type="InterPro" id="IPR036388">
    <property type="entry name" value="WH-like_DNA-bd_sf"/>
</dbReference>
<evidence type="ECO:0000259" key="6">
    <source>
        <dbReference type="PROSITE" id="PS50987"/>
    </source>
</evidence>
<name>V5F5C2_9VIBR</name>
<dbReference type="EMBL" id="BAUJ01000054">
    <property type="protein sequence ID" value="GAD90739.1"/>
    <property type="molecule type" value="Genomic_DNA"/>
</dbReference>
<keyword evidence="5" id="KW-1133">Transmembrane helix</keyword>
<proteinExistence type="predicted"/>
<dbReference type="SMART" id="SM00418">
    <property type="entry name" value="HTH_ARSR"/>
    <property type="match status" value="1"/>
</dbReference>
<evidence type="ECO:0000256" key="1">
    <source>
        <dbReference type="ARBA" id="ARBA00022849"/>
    </source>
</evidence>
<reference evidence="7 8" key="1">
    <citation type="submission" date="2013-11" db="EMBL/GenBank/DDBJ databases">
        <title>Whole genome shotgun sequence of Vibrio halioticoli NBRC 102217.</title>
        <authorList>
            <person name="Isaki S."/>
            <person name="Kimura A."/>
            <person name="Ohji S."/>
            <person name="Hosoyama A."/>
            <person name="Fujita N."/>
            <person name="Hashimoto M."/>
            <person name="Hosoyama Y."/>
            <person name="Yamazoe A."/>
        </authorList>
    </citation>
    <scope>NUCLEOTIDE SEQUENCE [LARGE SCALE GENOMIC DNA]</scope>
    <source>
        <strain evidence="7 8">NBRC 102217</strain>
    </source>
</reference>
<keyword evidence="1" id="KW-0059">Arsenical resistance</keyword>
<dbReference type="Proteomes" id="UP000017800">
    <property type="component" value="Unassembled WGS sequence"/>
</dbReference>